<organism evidence="2 3">
    <name type="scientific">Anas platyrhynchos</name>
    <name type="common">Mallard</name>
    <name type="synonym">Anas boschas</name>
    <dbReference type="NCBI Taxonomy" id="8839"/>
    <lineage>
        <taxon>Eukaryota</taxon>
        <taxon>Metazoa</taxon>
        <taxon>Chordata</taxon>
        <taxon>Craniata</taxon>
        <taxon>Vertebrata</taxon>
        <taxon>Euteleostomi</taxon>
        <taxon>Archelosauria</taxon>
        <taxon>Archosauria</taxon>
        <taxon>Dinosauria</taxon>
        <taxon>Saurischia</taxon>
        <taxon>Theropoda</taxon>
        <taxon>Coelurosauria</taxon>
        <taxon>Aves</taxon>
        <taxon>Neognathae</taxon>
        <taxon>Galloanserae</taxon>
        <taxon>Anseriformes</taxon>
        <taxon>Anatidae</taxon>
        <taxon>Anatinae</taxon>
        <taxon>Anas</taxon>
    </lineage>
</organism>
<keyword evidence="3" id="KW-1185">Reference proteome</keyword>
<dbReference type="EMBL" id="KB742984">
    <property type="protein sequence ID" value="EOB02183.1"/>
    <property type="molecule type" value="Genomic_DNA"/>
</dbReference>
<evidence type="ECO:0000313" key="3">
    <source>
        <dbReference type="Proteomes" id="UP000296049"/>
    </source>
</evidence>
<evidence type="ECO:0000256" key="1">
    <source>
        <dbReference type="SAM" id="MobiDB-lite"/>
    </source>
</evidence>
<evidence type="ECO:0000313" key="2">
    <source>
        <dbReference type="EMBL" id="EOB02183.1"/>
    </source>
</evidence>
<dbReference type="Proteomes" id="UP000296049">
    <property type="component" value="Unassembled WGS sequence"/>
</dbReference>
<protein>
    <submittedName>
        <fullName evidence="2">Uncharacterized protein</fullName>
    </submittedName>
</protein>
<sequence>MRKFAQRHRGSLESSGLCKDHAASPPPASCSHMWHTVPVELVDLEGKDTDTEKYKFHVREELETDETELYEINLFDLTEISGFPCQRCFEKLMTKFVQDL</sequence>
<name>R0LP19_ANAPL</name>
<accession>R0LP19</accession>
<dbReference type="AlphaFoldDB" id="R0LP19"/>
<proteinExistence type="predicted"/>
<gene>
    <name evidence="2" type="ORF">Anapl_05371</name>
</gene>
<feature type="region of interest" description="Disordered" evidence="1">
    <location>
        <begin position="1"/>
        <end position="29"/>
    </location>
</feature>
<reference evidence="3" key="1">
    <citation type="journal article" date="2013" name="Nat. Genet.">
        <title>The duck genome and transcriptome provide insight into an avian influenza virus reservoir species.</title>
        <authorList>
            <person name="Huang Y."/>
            <person name="Li Y."/>
            <person name="Burt D.W."/>
            <person name="Chen H."/>
            <person name="Zhang Y."/>
            <person name="Qian W."/>
            <person name="Kim H."/>
            <person name="Gan S."/>
            <person name="Zhao Y."/>
            <person name="Li J."/>
            <person name="Yi K."/>
            <person name="Feng H."/>
            <person name="Zhu P."/>
            <person name="Li B."/>
            <person name="Liu Q."/>
            <person name="Fairley S."/>
            <person name="Magor K.E."/>
            <person name="Du Z."/>
            <person name="Hu X."/>
            <person name="Goodman L."/>
            <person name="Tafer H."/>
            <person name="Vignal A."/>
            <person name="Lee T."/>
            <person name="Kim K.W."/>
            <person name="Sheng Z."/>
            <person name="An Y."/>
            <person name="Searle S."/>
            <person name="Herrero J."/>
            <person name="Groenen M.A."/>
            <person name="Crooijmans R.P."/>
            <person name="Faraut T."/>
            <person name="Cai Q."/>
            <person name="Webster R.G."/>
            <person name="Aldridge J.R."/>
            <person name="Warren W.C."/>
            <person name="Bartschat S."/>
            <person name="Kehr S."/>
            <person name="Marz M."/>
            <person name="Stadler P.F."/>
            <person name="Smith J."/>
            <person name="Kraus R.H."/>
            <person name="Zhao Y."/>
            <person name="Ren L."/>
            <person name="Fei J."/>
            <person name="Morisson M."/>
            <person name="Kaiser P."/>
            <person name="Griffin D.K."/>
            <person name="Rao M."/>
            <person name="Pitel F."/>
            <person name="Wang J."/>
            <person name="Li N."/>
        </authorList>
    </citation>
    <scope>NUCLEOTIDE SEQUENCE [LARGE SCALE GENOMIC DNA]</scope>
</reference>